<evidence type="ECO:0008006" key="3">
    <source>
        <dbReference type="Google" id="ProtNLM"/>
    </source>
</evidence>
<dbReference type="AlphaFoldDB" id="A0A8S1BAP8"/>
<reference evidence="1 2" key="1">
    <citation type="submission" date="2020-04" db="EMBL/GenBank/DDBJ databases">
        <authorList>
            <person name="Wallbank WR R."/>
            <person name="Pardo Diaz C."/>
            <person name="Kozak K."/>
            <person name="Martin S."/>
            <person name="Jiggins C."/>
            <person name="Moest M."/>
            <person name="Warren A I."/>
            <person name="Byers J.R.P. K."/>
            <person name="Montejo-Kovacevich G."/>
            <person name="Yen C E."/>
        </authorList>
    </citation>
    <scope>NUCLEOTIDE SEQUENCE [LARGE SCALE GENOMIC DNA]</scope>
</reference>
<dbReference type="EMBL" id="CADEBD010000422">
    <property type="protein sequence ID" value="CAB3254872.1"/>
    <property type="molecule type" value="Genomic_DNA"/>
</dbReference>
<dbReference type="GO" id="GO:0003676">
    <property type="term" value="F:nucleic acid binding"/>
    <property type="evidence" value="ECO:0007669"/>
    <property type="project" value="InterPro"/>
</dbReference>
<dbReference type="PANTHER" id="PTHR47326">
    <property type="entry name" value="TRANSPOSABLE ELEMENT TC3 TRANSPOSASE-LIKE PROTEIN"/>
    <property type="match status" value="1"/>
</dbReference>
<dbReference type="OrthoDB" id="295473at2759"/>
<organism evidence="1 2">
    <name type="scientific">Arctia plantaginis</name>
    <name type="common">Wood tiger moth</name>
    <name type="synonym">Phalaena plantaginis</name>
    <dbReference type="NCBI Taxonomy" id="874455"/>
    <lineage>
        <taxon>Eukaryota</taxon>
        <taxon>Metazoa</taxon>
        <taxon>Ecdysozoa</taxon>
        <taxon>Arthropoda</taxon>
        <taxon>Hexapoda</taxon>
        <taxon>Insecta</taxon>
        <taxon>Pterygota</taxon>
        <taxon>Neoptera</taxon>
        <taxon>Endopterygota</taxon>
        <taxon>Lepidoptera</taxon>
        <taxon>Glossata</taxon>
        <taxon>Ditrysia</taxon>
        <taxon>Noctuoidea</taxon>
        <taxon>Erebidae</taxon>
        <taxon>Arctiinae</taxon>
        <taxon>Arctia</taxon>
    </lineage>
</organism>
<dbReference type="Gene3D" id="3.30.420.10">
    <property type="entry name" value="Ribonuclease H-like superfamily/Ribonuclease H"/>
    <property type="match status" value="1"/>
</dbReference>
<proteinExistence type="predicted"/>
<evidence type="ECO:0000313" key="1">
    <source>
        <dbReference type="EMBL" id="CAB3254872.1"/>
    </source>
</evidence>
<comment type="caution">
    <text evidence="1">The sequence shown here is derived from an EMBL/GenBank/DDBJ whole genome shotgun (WGS) entry which is preliminary data.</text>
</comment>
<dbReference type="PANTHER" id="PTHR47326:SF1">
    <property type="entry name" value="HTH PSQ-TYPE DOMAIN-CONTAINING PROTEIN"/>
    <property type="match status" value="1"/>
</dbReference>
<gene>
    <name evidence="1" type="ORF">APLA_LOCUS15010</name>
</gene>
<sequence length="418" mass="47459">MCSYKKYYKCNHYCSQVTGGPKEITLLEDALIFANGGQCQISFNICKLDRSRIQVNKPWSDTLTKNAAQSCLFFCVTIRLWCWRSANSVADSPVVRHRLRKHCAVWPPTLKSMEPHETLPRVAGLGAPVLPRIRAVAEDVELSPETSTRRRASQLAISRSSLRRILVKDLRMFPYKVQSVHHLLPVDRQTRVTYAQAILNLEDEVDDFSTKIIMSDEAHFHLNGYVNKQNYRFWGTENPRVMHEEPLHPLKVTAWCAVHAGGVIGPFFFEDAAGQTTTVDGARYRAMLTEFFLLQLNELGLEDMWFQQDGATAHTARATTDILKTAFPGRLISRFGDLHWPARSPDLTVPDFFLWGFSKSRVYVNKPETLEALKDNIRHECKNLSPEVLAEVMKNAIKRARIAINCGGAHLADIIFST</sequence>
<evidence type="ECO:0000313" key="2">
    <source>
        <dbReference type="Proteomes" id="UP000494256"/>
    </source>
</evidence>
<dbReference type="Proteomes" id="UP000494256">
    <property type="component" value="Unassembled WGS sequence"/>
</dbReference>
<name>A0A8S1BAP8_ARCPL</name>
<accession>A0A8S1BAP8</accession>
<protein>
    <recommendedName>
        <fullName evidence="3">Transposase</fullName>
    </recommendedName>
</protein>
<dbReference type="InterPro" id="IPR036397">
    <property type="entry name" value="RNaseH_sf"/>
</dbReference>